<evidence type="ECO:0000313" key="1">
    <source>
        <dbReference type="EMBL" id="ETO63772.1"/>
    </source>
</evidence>
<dbReference type="AlphaFoldDB" id="A0A080ZAW1"/>
<evidence type="ECO:0000313" key="2">
    <source>
        <dbReference type="Proteomes" id="UP000028582"/>
    </source>
</evidence>
<dbReference type="EMBL" id="ANJA01003429">
    <property type="protein sequence ID" value="ETO63772.1"/>
    <property type="molecule type" value="Genomic_DNA"/>
</dbReference>
<reference evidence="1 2" key="1">
    <citation type="submission" date="2013-11" db="EMBL/GenBank/DDBJ databases">
        <title>The Genome Sequence of Phytophthora parasitica P1976.</title>
        <authorList>
            <consortium name="The Broad Institute Genomics Platform"/>
            <person name="Russ C."/>
            <person name="Tyler B."/>
            <person name="Panabieres F."/>
            <person name="Shan W."/>
            <person name="Tripathy S."/>
            <person name="Grunwald N."/>
            <person name="Machado M."/>
            <person name="Johnson C.S."/>
            <person name="Walker B."/>
            <person name="Young S."/>
            <person name="Zeng Q."/>
            <person name="Gargeya S."/>
            <person name="Fitzgerald M."/>
            <person name="Haas B."/>
            <person name="Abouelleil A."/>
            <person name="Allen A.W."/>
            <person name="Alvarado L."/>
            <person name="Arachchi H.M."/>
            <person name="Berlin A.M."/>
            <person name="Chapman S.B."/>
            <person name="Gainer-Dewar J."/>
            <person name="Goldberg J."/>
            <person name="Griggs A."/>
            <person name="Gujja S."/>
            <person name="Hansen M."/>
            <person name="Howarth C."/>
            <person name="Imamovic A."/>
            <person name="Ireland A."/>
            <person name="Larimer J."/>
            <person name="McCowan C."/>
            <person name="Murphy C."/>
            <person name="Pearson M."/>
            <person name="Poon T.W."/>
            <person name="Priest M."/>
            <person name="Roberts A."/>
            <person name="Saif S."/>
            <person name="Shea T."/>
            <person name="Sisk P."/>
            <person name="Sykes S."/>
            <person name="Wortman J."/>
            <person name="Nusbaum C."/>
            <person name="Birren B."/>
        </authorList>
    </citation>
    <scope>NUCLEOTIDE SEQUENCE [LARGE SCALE GENOMIC DNA]</scope>
    <source>
        <strain evidence="1 2">P1976</strain>
    </source>
</reference>
<accession>A0A080ZAW1</accession>
<protein>
    <submittedName>
        <fullName evidence="1">Uncharacterized protein</fullName>
    </submittedName>
</protein>
<name>A0A080ZAW1_PHYNI</name>
<organism evidence="1 2">
    <name type="scientific">Phytophthora nicotianae P1976</name>
    <dbReference type="NCBI Taxonomy" id="1317066"/>
    <lineage>
        <taxon>Eukaryota</taxon>
        <taxon>Sar</taxon>
        <taxon>Stramenopiles</taxon>
        <taxon>Oomycota</taxon>
        <taxon>Peronosporomycetes</taxon>
        <taxon>Peronosporales</taxon>
        <taxon>Peronosporaceae</taxon>
        <taxon>Phytophthora</taxon>
    </lineage>
</organism>
<proteinExistence type="predicted"/>
<sequence>MATLYGVRKEFSALPCRKLRLRTHLRGYRKDRTNHSFASL</sequence>
<comment type="caution">
    <text evidence="1">The sequence shown here is derived from an EMBL/GenBank/DDBJ whole genome shotgun (WGS) entry which is preliminary data.</text>
</comment>
<gene>
    <name evidence="1" type="ORF">F444_18591</name>
</gene>
<dbReference type="Proteomes" id="UP000028582">
    <property type="component" value="Unassembled WGS sequence"/>
</dbReference>